<protein>
    <recommendedName>
        <fullName evidence="2">Aldose 1-epimerase</fullName>
    </recommendedName>
</protein>
<dbReference type="RefSeq" id="WP_294168827.1">
    <property type="nucleotide sequence ID" value="NZ_CADCWA010000067.1"/>
</dbReference>
<organism evidence="1">
    <name type="scientific">uncultured Sphingomonas sp</name>
    <dbReference type="NCBI Taxonomy" id="158754"/>
    <lineage>
        <taxon>Bacteria</taxon>
        <taxon>Pseudomonadati</taxon>
        <taxon>Pseudomonadota</taxon>
        <taxon>Alphaproteobacteria</taxon>
        <taxon>Sphingomonadales</taxon>
        <taxon>Sphingomonadaceae</taxon>
        <taxon>Sphingomonas</taxon>
        <taxon>environmental samples</taxon>
    </lineage>
</organism>
<dbReference type="GO" id="GO:0030246">
    <property type="term" value="F:carbohydrate binding"/>
    <property type="evidence" value="ECO:0007669"/>
    <property type="project" value="InterPro"/>
</dbReference>
<dbReference type="InterPro" id="IPR008183">
    <property type="entry name" value="Aldose_1/G6P_1-epimerase"/>
</dbReference>
<sequence length="296" mass="32774">MAADTDLLRLRAGSLELQLSPSIGGAIRDLHWNAEGARRPLLRPCNSPQPSVLDMASFPLVPFVNRIRDGRFTFRGREVVLRPNMAGDVSPLHGQGWLGAWTVEAHSDRQAELRFVHEPGEWPWRYEALQLFALDQGGLSVRLLCRNLDDRPMPCGLGQHPYFPCGPHTRLDTEVEVAWEIDEHVLPIGEVPAEGRFDLRDRAVCGQELDHGFGGWGGSARMSDPAWPATLTLSSPQARFFQLYSPPSGGICVAEPVTHANAALNEPEERWAELGLEVLEPGGEMALDMRLEVKPV</sequence>
<dbReference type="EMBL" id="CADCWA010000067">
    <property type="protein sequence ID" value="CAA9512763.1"/>
    <property type="molecule type" value="Genomic_DNA"/>
</dbReference>
<dbReference type="GO" id="GO:0005975">
    <property type="term" value="P:carbohydrate metabolic process"/>
    <property type="evidence" value="ECO:0007669"/>
    <property type="project" value="InterPro"/>
</dbReference>
<reference evidence="1" key="1">
    <citation type="submission" date="2020-02" db="EMBL/GenBank/DDBJ databases">
        <authorList>
            <person name="Meier V. D."/>
        </authorList>
    </citation>
    <scope>NUCLEOTIDE SEQUENCE</scope>
    <source>
        <strain evidence="1">AVDCRST_MAG31</strain>
    </source>
</reference>
<evidence type="ECO:0008006" key="2">
    <source>
        <dbReference type="Google" id="ProtNLM"/>
    </source>
</evidence>
<dbReference type="SUPFAM" id="SSF74650">
    <property type="entry name" value="Galactose mutarotase-like"/>
    <property type="match status" value="1"/>
</dbReference>
<dbReference type="CDD" id="cd09021">
    <property type="entry name" value="Aldose_epim_Ec_YphB"/>
    <property type="match status" value="1"/>
</dbReference>
<accession>A0A6J4T369</accession>
<dbReference type="Pfam" id="PF01263">
    <property type="entry name" value="Aldose_epim"/>
    <property type="match status" value="1"/>
</dbReference>
<dbReference type="AlphaFoldDB" id="A0A6J4T369"/>
<dbReference type="InterPro" id="IPR011013">
    <property type="entry name" value="Gal_mutarotase_sf_dom"/>
</dbReference>
<gene>
    <name evidence="1" type="ORF">AVDCRST_MAG31-1091</name>
</gene>
<proteinExistence type="predicted"/>
<dbReference type="GO" id="GO:0016853">
    <property type="term" value="F:isomerase activity"/>
    <property type="evidence" value="ECO:0007669"/>
    <property type="project" value="InterPro"/>
</dbReference>
<dbReference type="InterPro" id="IPR014718">
    <property type="entry name" value="GH-type_carb-bd"/>
</dbReference>
<dbReference type="Gene3D" id="2.70.98.10">
    <property type="match status" value="1"/>
</dbReference>
<evidence type="ECO:0000313" key="1">
    <source>
        <dbReference type="EMBL" id="CAA9512763.1"/>
    </source>
</evidence>
<name>A0A6J4T369_9SPHN</name>